<evidence type="ECO:0000313" key="1">
    <source>
        <dbReference type="EMBL" id="JAH36147.1"/>
    </source>
</evidence>
<reference evidence="1" key="2">
    <citation type="journal article" date="2015" name="Fish Shellfish Immunol.">
        <title>Early steps in the European eel (Anguilla anguilla)-Vibrio vulnificus interaction in the gills: Role of the RtxA13 toxin.</title>
        <authorList>
            <person name="Callol A."/>
            <person name="Pajuelo D."/>
            <person name="Ebbesson L."/>
            <person name="Teles M."/>
            <person name="MacKenzie S."/>
            <person name="Amaro C."/>
        </authorList>
    </citation>
    <scope>NUCLEOTIDE SEQUENCE</scope>
</reference>
<sequence length="17" mass="2230">MRKTHPFCLYREKEDYL</sequence>
<organism evidence="1">
    <name type="scientific">Anguilla anguilla</name>
    <name type="common">European freshwater eel</name>
    <name type="synonym">Muraena anguilla</name>
    <dbReference type="NCBI Taxonomy" id="7936"/>
    <lineage>
        <taxon>Eukaryota</taxon>
        <taxon>Metazoa</taxon>
        <taxon>Chordata</taxon>
        <taxon>Craniata</taxon>
        <taxon>Vertebrata</taxon>
        <taxon>Euteleostomi</taxon>
        <taxon>Actinopterygii</taxon>
        <taxon>Neopterygii</taxon>
        <taxon>Teleostei</taxon>
        <taxon>Anguilliformes</taxon>
        <taxon>Anguillidae</taxon>
        <taxon>Anguilla</taxon>
    </lineage>
</organism>
<reference evidence="1" key="1">
    <citation type="submission" date="2014-11" db="EMBL/GenBank/DDBJ databases">
        <authorList>
            <person name="Amaro Gonzalez C."/>
        </authorList>
    </citation>
    <scope>NUCLEOTIDE SEQUENCE</scope>
</reference>
<name>A0A0E9S4K5_ANGAN</name>
<dbReference type="AlphaFoldDB" id="A0A0E9S4K5"/>
<dbReference type="EMBL" id="GBXM01072430">
    <property type="protein sequence ID" value="JAH36147.1"/>
    <property type="molecule type" value="Transcribed_RNA"/>
</dbReference>
<proteinExistence type="predicted"/>
<protein>
    <submittedName>
        <fullName evidence="1">Uncharacterized protein</fullName>
    </submittedName>
</protein>
<accession>A0A0E9S4K5</accession>